<organism evidence="1 2">
    <name type="scientific">Pseudoalteromonas marina</name>
    <dbReference type="NCBI Taxonomy" id="267375"/>
    <lineage>
        <taxon>Bacteria</taxon>
        <taxon>Pseudomonadati</taxon>
        <taxon>Pseudomonadota</taxon>
        <taxon>Gammaproteobacteria</taxon>
        <taxon>Alteromonadales</taxon>
        <taxon>Pseudoalteromonadaceae</taxon>
        <taxon>Pseudoalteromonas</taxon>
    </lineage>
</organism>
<sequence>MYRIKRARSVIHSLAHHAVSALSFLHPRLGEECLQSGLTEVKFDLIAELITGKEFKGSKETMSAYNALKATFEQILQSEGMDLSCIKTASINFGFKKDSWPSFCICTMTGLGTEPIHIKVDWCGNKYNLLSEC</sequence>
<gene>
    <name evidence="1" type="ORF">Q8W34_15770</name>
</gene>
<dbReference type="RefSeq" id="WP_305472773.1">
    <property type="nucleotide sequence ID" value="NZ_JAUYVT010000017.1"/>
</dbReference>
<proteinExistence type="predicted"/>
<reference evidence="1" key="1">
    <citation type="submission" date="2023-07" db="EMBL/GenBank/DDBJ databases">
        <title>Genome content predicts the carbon catabolic preferences of heterotrophic bacteria.</title>
        <authorList>
            <person name="Gralka M."/>
        </authorList>
    </citation>
    <scope>NUCLEOTIDE SEQUENCE</scope>
    <source>
        <strain evidence="1">4G09</strain>
    </source>
</reference>
<comment type="caution">
    <text evidence="1">The sequence shown here is derived from an EMBL/GenBank/DDBJ whole genome shotgun (WGS) entry which is preliminary data.</text>
</comment>
<protein>
    <submittedName>
        <fullName evidence="1">Uncharacterized protein</fullName>
    </submittedName>
</protein>
<keyword evidence="2" id="KW-1185">Reference proteome</keyword>
<name>A0ABT9FHL4_9GAMM</name>
<evidence type="ECO:0000313" key="2">
    <source>
        <dbReference type="Proteomes" id="UP001177212"/>
    </source>
</evidence>
<accession>A0ABT9FHL4</accession>
<evidence type="ECO:0000313" key="1">
    <source>
        <dbReference type="EMBL" id="MDP2566105.1"/>
    </source>
</evidence>
<dbReference type="Proteomes" id="UP001177212">
    <property type="component" value="Unassembled WGS sequence"/>
</dbReference>
<dbReference type="EMBL" id="JAUYVT010000017">
    <property type="protein sequence ID" value="MDP2566105.1"/>
    <property type="molecule type" value="Genomic_DNA"/>
</dbReference>